<protein>
    <recommendedName>
        <fullName evidence="4">Retrotransposon gag domain-containing protein</fullName>
    </recommendedName>
</protein>
<organism evidence="2 3">
    <name type="scientific">Vitis vinifera</name>
    <name type="common">Grape</name>
    <dbReference type="NCBI Taxonomy" id="29760"/>
    <lineage>
        <taxon>Eukaryota</taxon>
        <taxon>Viridiplantae</taxon>
        <taxon>Streptophyta</taxon>
        <taxon>Embryophyta</taxon>
        <taxon>Tracheophyta</taxon>
        <taxon>Spermatophyta</taxon>
        <taxon>Magnoliopsida</taxon>
        <taxon>eudicotyledons</taxon>
        <taxon>Gunneridae</taxon>
        <taxon>Pentapetalae</taxon>
        <taxon>rosids</taxon>
        <taxon>Vitales</taxon>
        <taxon>Vitaceae</taxon>
        <taxon>Viteae</taxon>
        <taxon>Vitis</taxon>
    </lineage>
</organism>
<evidence type="ECO:0000256" key="1">
    <source>
        <dbReference type="SAM" id="MobiDB-lite"/>
    </source>
</evidence>
<proteinExistence type="predicted"/>
<reference evidence="2 3" key="1">
    <citation type="journal article" date="2018" name="PLoS Genet.">
        <title>Population sequencing reveals clonal diversity and ancestral inbreeding in the grapevine cultivar Chardonnay.</title>
        <authorList>
            <person name="Roach M.J."/>
            <person name="Johnson D.L."/>
            <person name="Bohlmann J."/>
            <person name="van Vuuren H.J."/>
            <person name="Jones S.J."/>
            <person name="Pretorius I.S."/>
            <person name="Schmidt S.A."/>
            <person name="Borneman A.R."/>
        </authorList>
    </citation>
    <scope>NUCLEOTIDE SEQUENCE [LARGE SCALE GENOMIC DNA]</scope>
    <source>
        <strain evidence="3">cv. Chardonnay</strain>
        <tissue evidence="2">Leaf</tissue>
    </source>
</reference>
<feature type="region of interest" description="Disordered" evidence="1">
    <location>
        <begin position="308"/>
        <end position="338"/>
    </location>
</feature>
<dbReference type="PANTHER" id="PTHR33223:SF8">
    <property type="entry name" value="OS04G0172440 PROTEIN"/>
    <property type="match status" value="1"/>
</dbReference>
<dbReference type="AlphaFoldDB" id="A0A438J6S9"/>
<name>A0A438J6S9_VITVI</name>
<evidence type="ECO:0008006" key="4">
    <source>
        <dbReference type="Google" id="ProtNLM"/>
    </source>
</evidence>
<dbReference type="Proteomes" id="UP000288805">
    <property type="component" value="Unassembled WGS sequence"/>
</dbReference>
<dbReference type="EMBL" id="QGNW01000060">
    <property type="protein sequence ID" value="RVX04650.1"/>
    <property type="molecule type" value="Genomic_DNA"/>
</dbReference>
<evidence type="ECO:0000313" key="3">
    <source>
        <dbReference type="Proteomes" id="UP000288805"/>
    </source>
</evidence>
<evidence type="ECO:0000313" key="2">
    <source>
        <dbReference type="EMBL" id="RVX04650.1"/>
    </source>
</evidence>
<feature type="region of interest" description="Disordered" evidence="1">
    <location>
        <begin position="500"/>
        <end position="562"/>
    </location>
</feature>
<dbReference type="PANTHER" id="PTHR33223">
    <property type="entry name" value="CCHC-TYPE DOMAIN-CONTAINING PROTEIN"/>
    <property type="match status" value="1"/>
</dbReference>
<feature type="compositionally biased region" description="Polar residues" evidence="1">
    <location>
        <begin position="515"/>
        <end position="529"/>
    </location>
</feature>
<comment type="caution">
    <text evidence="2">The sequence shown here is derived from an EMBL/GenBank/DDBJ whole genome shotgun (WGS) entry which is preliminary data.</text>
</comment>
<feature type="compositionally biased region" description="Pro residues" evidence="1">
    <location>
        <begin position="315"/>
        <end position="326"/>
    </location>
</feature>
<gene>
    <name evidence="2" type="ORF">CK203_023366</name>
</gene>
<sequence length="562" mass="62398">MVGPLKQYEMLKHLGPLKLLRCLSTQDRLSTRGAQAVVGEMGKIERMGISGKKGNGGGVVGGRKQGGRGKKFYKDLQAIIGARSDDLRTSGVAGGPSSGGHGALAGELLIEDNAQIEVRNRVWRRAIPMFGSILKESDTFVFLGFLDAPTPFTAHSSWPLSVASFERFYHRKPLGCRGSACVEVMTTLHGRSPSFLRRAEGCIPSEGLLPYTWVHLKAFRASIVVAWIPILFLQSPVESAQSHILIPFFVLSVDQTFVLHLDIPSWDRVEEETFRIGFYSQSRYSFVDQSRGQISSGFREDRYGSAVQNEMPHDSLPPPPPPPVPSVPQASPYVLHGHSEDDLEGMPVASLPAKFRMPDIERYIGIGCPRIHLRLYSTVVRAHGLDEPQMITLFPLSLSGAAQHWFTSLESSRRHVSRIELEALRQRPEESISSFISHWRGKIAKIVDRPSERDQIQMVLRSLQPRIARYVVGVSFTDFGSLVLALYDVEDGISRVLWADSSPSDVKGKKPFGGQRSTDVSAISSSSQRPLKHHQPVPQLLEAHPSYTPQQFRPQAPRPTFD</sequence>
<accession>A0A438J6S9</accession>